<dbReference type="Proteomes" id="UP000029995">
    <property type="component" value="Unassembled WGS sequence"/>
</dbReference>
<evidence type="ECO:0000256" key="2">
    <source>
        <dbReference type="ARBA" id="ARBA00007362"/>
    </source>
</evidence>
<dbReference type="PANTHER" id="PTHR32322:SF2">
    <property type="entry name" value="EAMA DOMAIN-CONTAINING PROTEIN"/>
    <property type="match status" value="1"/>
</dbReference>
<evidence type="ECO:0000256" key="4">
    <source>
        <dbReference type="ARBA" id="ARBA00022989"/>
    </source>
</evidence>
<protein>
    <submittedName>
        <fullName evidence="8">Permease</fullName>
    </submittedName>
</protein>
<name>A0A0A0CZV0_9PROT</name>
<evidence type="ECO:0000313" key="9">
    <source>
        <dbReference type="Proteomes" id="UP000029995"/>
    </source>
</evidence>
<comment type="subcellular location">
    <subcellularLocation>
        <location evidence="1">Membrane</location>
        <topology evidence="1">Multi-pass membrane protein</topology>
    </subcellularLocation>
</comment>
<dbReference type="AlphaFoldDB" id="A0A0A0CZV0"/>
<feature type="transmembrane region" description="Helical" evidence="6">
    <location>
        <begin position="207"/>
        <end position="229"/>
    </location>
</feature>
<keyword evidence="3 6" id="KW-0812">Transmembrane</keyword>
<comment type="caution">
    <text evidence="8">The sequence shown here is derived from an EMBL/GenBank/DDBJ whole genome shotgun (WGS) entry which is preliminary data.</text>
</comment>
<accession>A0A0A0CZV0</accession>
<dbReference type="InterPro" id="IPR050638">
    <property type="entry name" value="AA-Vitamin_Transporters"/>
</dbReference>
<feature type="transmembrane region" description="Helical" evidence="6">
    <location>
        <begin position="76"/>
        <end position="96"/>
    </location>
</feature>
<sequence length="287" mass="29419">MTTDSETRPGLTGGVAAAALMAVGSMTLVQLGAALAKPTLESFGPLGTTWLRLAWAAVLLVLITRPRILSYSWSQWRGAILLGAAMAGMTLCYFQAVNRIPLGLATAIEFLGPLGVAALGMRRAWHALWPVLALAGVVLLVHDGSAWTVDPVGAGFALAAGLGWAIYILLMKRVGQAFDGLQGLTMSIAVAAVVATPWGLAESGGHIPPAVLGITIGLAILVPLLPYALEMMALRRMPTRAFGILMSAEPALGTLIGFAVLGQALSPAQLAGIALVVVASLGAVAGE</sequence>
<feature type="transmembrane region" description="Helical" evidence="6">
    <location>
        <begin position="153"/>
        <end position="171"/>
    </location>
</feature>
<dbReference type="RefSeq" id="WP_034848956.1">
    <property type="nucleotide sequence ID" value="NZ_JANX01000893.1"/>
</dbReference>
<dbReference type="GO" id="GO:0016020">
    <property type="term" value="C:membrane"/>
    <property type="evidence" value="ECO:0007669"/>
    <property type="project" value="UniProtKB-SubCell"/>
</dbReference>
<evidence type="ECO:0000256" key="5">
    <source>
        <dbReference type="ARBA" id="ARBA00023136"/>
    </source>
</evidence>
<keyword evidence="4 6" id="KW-1133">Transmembrane helix</keyword>
<dbReference type="InterPro" id="IPR000620">
    <property type="entry name" value="EamA_dom"/>
</dbReference>
<feature type="transmembrane region" description="Helical" evidence="6">
    <location>
        <begin position="183"/>
        <end position="201"/>
    </location>
</feature>
<evidence type="ECO:0000256" key="6">
    <source>
        <dbReference type="SAM" id="Phobius"/>
    </source>
</evidence>
<evidence type="ECO:0000259" key="7">
    <source>
        <dbReference type="Pfam" id="PF00892"/>
    </source>
</evidence>
<comment type="similarity">
    <text evidence="2">Belongs to the EamA transporter family.</text>
</comment>
<dbReference type="Pfam" id="PF00892">
    <property type="entry name" value="EamA"/>
    <property type="match status" value="1"/>
</dbReference>
<evidence type="ECO:0000313" key="8">
    <source>
        <dbReference type="EMBL" id="KGM30337.1"/>
    </source>
</evidence>
<dbReference type="PANTHER" id="PTHR32322">
    <property type="entry name" value="INNER MEMBRANE TRANSPORTER"/>
    <property type="match status" value="1"/>
</dbReference>
<dbReference type="EMBL" id="JANX01000893">
    <property type="protein sequence ID" value="KGM30337.1"/>
    <property type="molecule type" value="Genomic_DNA"/>
</dbReference>
<dbReference type="OrthoDB" id="9815120at2"/>
<organism evidence="8 9">
    <name type="scientific">Inquilinus limosus MP06</name>
    <dbReference type="NCBI Taxonomy" id="1398085"/>
    <lineage>
        <taxon>Bacteria</taxon>
        <taxon>Pseudomonadati</taxon>
        <taxon>Pseudomonadota</taxon>
        <taxon>Alphaproteobacteria</taxon>
        <taxon>Rhodospirillales</taxon>
        <taxon>Rhodospirillaceae</taxon>
        <taxon>Inquilinus</taxon>
    </lineage>
</organism>
<keyword evidence="5 6" id="KW-0472">Membrane</keyword>
<feature type="transmembrane region" description="Helical" evidence="6">
    <location>
        <begin position="42"/>
        <end position="64"/>
    </location>
</feature>
<feature type="transmembrane region" description="Helical" evidence="6">
    <location>
        <begin position="241"/>
        <end position="262"/>
    </location>
</feature>
<gene>
    <name evidence="8" type="ORF">P409_33665</name>
</gene>
<feature type="transmembrane region" description="Helical" evidence="6">
    <location>
        <begin position="127"/>
        <end position="147"/>
    </location>
</feature>
<feature type="transmembrane region" description="Helical" evidence="6">
    <location>
        <begin position="268"/>
        <end position="286"/>
    </location>
</feature>
<reference evidence="8 9" key="1">
    <citation type="submission" date="2014-01" db="EMBL/GenBank/DDBJ databases">
        <title>Genome sequence determination for a cystic fibrosis isolate, Inquilinus limosus.</title>
        <authorList>
            <person name="Pino M."/>
            <person name="Di Conza J."/>
            <person name="Gutkind G."/>
        </authorList>
    </citation>
    <scope>NUCLEOTIDE SEQUENCE [LARGE SCALE GENOMIC DNA]</scope>
    <source>
        <strain evidence="8 9">MP06</strain>
    </source>
</reference>
<proteinExistence type="inferred from homology"/>
<evidence type="ECO:0000256" key="3">
    <source>
        <dbReference type="ARBA" id="ARBA00022692"/>
    </source>
</evidence>
<evidence type="ECO:0000256" key="1">
    <source>
        <dbReference type="ARBA" id="ARBA00004141"/>
    </source>
</evidence>
<feature type="domain" description="EamA" evidence="7">
    <location>
        <begin position="153"/>
        <end position="282"/>
    </location>
</feature>
<feature type="transmembrane region" description="Helical" evidence="6">
    <location>
        <begin position="102"/>
        <end position="120"/>
    </location>
</feature>
<feature type="transmembrane region" description="Helical" evidence="6">
    <location>
        <begin position="12"/>
        <end position="36"/>
    </location>
</feature>
<dbReference type="InterPro" id="IPR037185">
    <property type="entry name" value="EmrE-like"/>
</dbReference>
<dbReference type="SUPFAM" id="SSF103481">
    <property type="entry name" value="Multidrug resistance efflux transporter EmrE"/>
    <property type="match status" value="2"/>
</dbReference>